<proteinExistence type="predicted"/>
<organism evidence="1 2">
    <name type="scientific">Ambispora gerdemannii</name>
    <dbReference type="NCBI Taxonomy" id="144530"/>
    <lineage>
        <taxon>Eukaryota</taxon>
        <taxon>Fungi</taxon>
        <taxon>Fungi incertae sedis</taxon>
        <taxon>Mucoromycota</taxon>
        <taxon>Glomeromycotina</taxon>
        <taxon>Glomeromycetes</taxon>
        <taxon>Archaeosporales</taxon>
        <taxon>Ambisporaceae</taxon>
        <taxon>Ambispora</taxon>
    </lineage>
</organism>
<accession>A0A9N8W1P3</accession>
<gene>
    <name evidence="1" type="ORF">AGERDE_LOCUS2881</name>
</gene>
<dbReference type="AlphaFoldDB" id="A0A9N8W1P3"/>
<reference evidence="1" key="1">
    <citation type="submission" date="2021-06" db="EMBL/GenBank/DDBJ databases">
        <authorList>
            <person name="Kallberg Y."/>
            <person name="Tangrot J."/>
            <person name="Rosling A."/>
        </authorList>
    </citation>
    <scope>NUCLEOTIDE SEQUENCE</scope>
    <source>
        <strain evidence="1">MT106</strain>
    </source>
</reference>
<evidence type="ECO:0000313" key="2">
    <source>
        <dbReference type="Proteomes" id="UP000789831"/>
    </source>
</evidence>
<protein>
    <submittedName>
        <fullName evidence="1">1095_t:CDS:1</fullName>
    </submittedName>
</protein>
<dbReference type="Proteomes" id="UP000789831">
    <property type="component" value="Unassembled WGS sequence"/>
</dbReference>
<comment type="caution">
    <text evidence="1">The sequence shown here is derived from an EMBL/GenBank/DDBJ whole genome shotgun (WGS) entry which is preliminary data.</text>
</comment>
<name>A0A9N8W1P3_9GLOM</name>
<evidence type="ECO:0000313" key="1">
    <source>
        <dbReference type="EMBL" id="CAG8474009.1"/>
    </source>
</evidence>
<keyword evidence="2" id="KW-1185">Reference proteome</keyword>
<dbReference type="EMBL" id="CAJVPL010000254">
    <property type="protein sequence ID" value="CAG8474009.1"/>
    <property type="molecule type" value="Genomic_DNA"/>
</dbReference>
<sequence>MAIYTNILRAVYGSKKTAFWPLRNGQVVTNKEQRSSYLVKNEFVINRKGFFLHFVDIPSILIFAERFGLKV</sequence>